<evidence type="ECO:0000313" key="2">
    <source>
        <dbReference type="Proteomes" id="UP001057402"/>
    </source>
</evidence>
<gene>
    <name evidence="1" type="ORF">MLD38_014598</name>
</gene>
<name>A0ACB9RD71_9MYRT</name>
<comment type="caution">
    <text evidence="1">The sequence shown here is derived from an EMBL/GenBank/DDBJ whole genome shotgun (WGS) entry which is preliminary data.</text>
</comment>
<proteinExistence type="predicted"/>
<accession>A0ACB9RD71</accession>
<sequence>MPRPGPRPYECVRRAWHSERHHPMRGSLIQEIFRVVNEIHGSSTRMNKEWQEKLPVVVLKAEEIIYSKANSESEYIDLSTLLDRTNDAIDTIIRRDDTTEIGEPLRPCIEAALTLGCTPRRASRSQRNDNPQSYLRQSTWELVESNTGSVGRLAMGNDLGVVPDITSSSKVPCFPLCPGNVPRPSPLGVIQRMRGPYGLDSPSWSYSGYPLYTGRCTQFLRDACGLEVTPSQCGMAGNTVAPPHCLADGTLNNASGESNGERTGSRQECDLSLRLGPAPNPVTGTDDGNIPSDQRKVIATDMTAWCSSKRSLLGEHSSGVREARKKIANAATYRYTAEEDRRHQYATPVMPSSRREGVWRDPGS</sequence>
<protein>
    <submittedName>
        <fullName evidence="1">Uncharacterized protein</fullName>
    </submittedName>
</protein>
<dbReference type="EMBL" id="CM042883">
    <property type="protein sequence ID" value="KAI4376890.1"/>
    <property type="molecule type" value="Genomic_DNA"/>
</dbReference>
<organism evidence="1 2">
    <name type="scientific">Melastoma candidum</name>
    <dbReference type="NCBI Taxonomy" id="119954"/>
    <lineage>
        <taxon>Eukaryota</taxon>
        <taxon>Viridiplantae</taxon>
        <taxon>Streptophyta</taxon>
        <taxon>Embryophyta</taxon>
        <taxon>Tracheophyta</taxon>
        <taxon>Spermatophyta</taxon>
        <taxon>Magnoliopsida</taxon>
        <taxon>eudicotyledons</taxon>
        <taxon>Gunneridae</taxon>
        <taxon>Pentapetalae</taxon>
        <taxon>rosids</taxon>
        <taxon>malvids</taxon>
        <taxon>Myrtales</taxon>
        <taxon>Melastomataceae</taxon>
        <taxon>Melastomatoideae</taxon>
        <taxon>Melastomateae</taxon>
        <taxon>Melastoma</taxon>
    </lineage>
</organism>
<reference evidence="2" key="1">
    <citation type="journal article" date="2023" name="Front. Plant Sci.">
        <title>Chromosomal-level genome assembly of Melastoma candidum provides insights into trichome evolution.</title>
        <authorList>
            <person name="Zhong Y."/>
            <person name="Wu W."/>
            <person name="Sun C."/>
            <person name="Zou P."/>
            <person name="Liu Y."/>
            <person name="Dai S."/>
            <person name="Zhou R."/>
        </authorList>
    </citation>
    <scope>NUCLEOTIDE SEQUENCE [LARGE SCALE GENOMIC DNA]</scope>
</reference>
<keyword evidence="2" id="KW-1185">Reference proteome</keyword>
<evidence type="ECO:0000313" key="1">
    <source>
        <dbReference type="EMBL" id="KAI4376890.1"/>
    </source>
</evidence>
<dbReference type="Proteomes" id="UP001057402">
    <property type="component" value="Chromosome 4"/>
</dbReference>